<dbReference type="GeneID" id="78372566"/>
<dbReference type="eggNOG" id="COG0391">
    <property type="taxonomic scope" value="Bacteria"/>
</dbReference>
<evidence type="ECO:0000313" key="2">
    <source>
        <dbReference type="EMBL" id="KJE76853.1"/>
    </source>
</evidence>
<dbReference type="PANTHER" id="PTHR30135:SF3">
    <property type="entry name" value="GLUCONEOGENESIS FACTOR-RELATED"/>
    <property type="match status" value="1"/>
</dbReference>
<dbReference type="PATRIC" id="fig|1121877.4.peg.1485"/>
<protein>
    <submittedName>
        <fullName evidence="2">Gluconeogenesis factor</fullName>
    </submittedName>
</protein>
<evidence type="ECO:0000256" key="1">
    <source>
        <dbReference type="ARBA" id="ARBA00022490"/>
    </source>
</evidence>
<dbReference type="Gene3D" id="3.40.50.10680">
    <property type="entry name" value="CofD-like domains"/>
    <property type="match status" value="1"/>
</dbReference>
<dbReference type="InterPro" id="IPR002882">
    <property type="entry name" value="CofD"/>
</dbReference>
<sequence length="296" mass="31221">MRAVALGGGHGLAASLQALRTIADEVTAIVGVADNGGSSGRLREFWHDCPALGDARLTVSNLLGEYSQLASLLEYRFQTGELAGHALGNLMLFGLLEKTGSLDAALEELRALGDLDARVLPVSNAPLELHGVDTLGNPLVGQLEVHWSPSVARVWIEPDVPPFEAAVAEVIGADVVVLGPGSLYTSVLATALAPGMVKALCDTRAVVVFVANLAPQEAETRHYDTDRTILALVDHGIVPDVVVAHKFVEAKSRVTDLGGRARLSVWEGHLSEDGVRHSPSLLASAFTSLAKIGQRR</sequence>
<proteinExistence type="predicted"/>
<dbReference type="STRING" id="1121877.FEAC_13550"/>
<reference evidence="2 3" key="1">
    <citation type="submission" date="2015-01" db="EMBL/GenBank/DDBJ databases">
        <title>Draft genome of the acidophilic iron oxidizer Ferrimicrobium acidiphilum strain T23.</title>
        <authorList>
            <person name="Poehlein A."/>
            <person name="Eisen S."/>
            <person name="Schloemann M."/>
            <person name="Johnson B.D."/>
            <person name="Daniel R."/>
            <person name="Muehling M."/>
        </authorList>
    </citation>
    <scope>NUCLEOTIDE SEQUENCE [LARGE SCALE GENOMIC DNA]</scope>
    <source>
        <strain evidence="2 3">T23</strain>
    </source>
</reference>
<organism evidence="2 3">
    <name type="scientific">Ferrimicrobium acidiphilum DSM 19497</name>
    <dbReference type="NCBI Taxonomy" id="1121877"/>
    <lineage>
        <taxon>Bacteria</taxon>
        <taxon>Bacillati</taxon>
        <taxon>Actinomycetota</taxon>
        <taxon>Acidimicrobiia</taxon>
        <taxon>Acidimicrobiales</taxon>
        <taxon>Acidimicrobiaceae</taxon>
        <taxon>Ferrimicrobium</taxon>
    </lineage>
</organism>
<dbReference type="GO" id="GO:0043743">
    <property type="term" value="F:LPPG:FO 2-phospho-L-lactate transferase activity"/>
    <property type="evidence" value="ECO:0007669"/>
    <property type="project" value="InterPro"/>
</dbReference>
<dbReference type="Pfam" id="PF01933">
    <property type="entry name" value="CofD"/>
    <property type="match status" value="1"/>
</dbReference>
<dbReference type="EMBL" id="JXUW01000010">
    <property type="protein sequence ID" value="KJE76853.1"/>
    <property type="molecule type" value="Genomic_DNA"/>
</dbReference>
<dbReference type="AlphaFoldDB" id="A0A0D8FUA0"/>
<dbReference type="OrthoDB" id="9783842at2"/>
<accession>A0A0D8FUA0</accession>
<keyword evidence="3" id="KW-1185">Reference proteome</keyword>
<keyword evidence="1" id="KW-0963">Cytoplasm</keyword>
<gene>
    <name evidence="2" type="ORF">FEAC_13550</name>
</gene>
<dbReference type="RefSeq" id="WP_035390650.1">
    <property type="nucleotide sequence ID" value="NZ_JQKF01000028.1"/>
</dbReference>
<dbReference type="NCBIfam" id="TIGR01826">
    <property type="entry name" value="CofD_related"/>
    <property type="match status" value="1"/>
</dbReference>
<dbReference type="Proteomes" id="UP000032336">
    <property type="component" value="Unassembled WGS sequence"/>
</dbReference>
<dbReference type="InterPro" id="IPR038136">
    <property type="entry name" value="CofD-like_dom_sf"/>
</dbReference>
<comment type="caution">
    <text evidence="2">The sequence shown here is derived from an EMBL/GenBank/DDBJ whole genome shotgun (WGS) entry which is preliminary data.</text>
</comment>
<evidence type="ECO:0000313" key="3">
    <source>
        <dbReference type="Proteomes" id="UP000032336"/>
    </source>
</evidence>
<dbReference type="InterPro" id="IPR010119">
    <property type="entry name" value="Gluconeogen_factor"/>
</dbReference>
<dbReference type="PANTHER" id="PTHR30135">
    <property type="entry name" value="UNCHARACTERIZED PROTEIN YVCK-RELATED"/>
    <property type="match status" value="1"/>
</dbReference>
<dbReference type="SUPFAM" id="SSF142338">
    <property type="entry name" value="CofD-like"/>
    <property type="match status" value="1"/>
</dbReference>
<name>A0A0D8FUA0_9ACTN</name>